<dbReference type="GO" id="GO:0019878">
    <property type="term" value="P:lysine biosynthetic process via aminoadipic acid"/>
    <property type="evidence" value="ECO:0007669"/>
    <property type="project" value="TreeGrafter"/>
</dbReference>
<proteinExistence type="inferred from homology"/>
<dbReference type="HOGENOM" id="CLU_883194_0_0_1"/>
<dbReference type="InterPro" id="IPR015421">
    <property type="entry name" value="PyrdxlP-dep_Trfase_major"/>
</dbReference>
<dbReference type="RefSeq" id="XP_002484430.1">
    <property type="nucleotide sequence ID" value="XM_002484385.1"/>
</dbReference>
<comment type="similarity">
    <text evidence="2">Belongs to the class-I pyridoxal-phosphate-dependent aminotransferase family.</text>
</comment>
<evidence type="ECO:0000256" key="6">
    <source>
        <dbReference type="SAM" id="MobiDB-lite"/>
    </source>
</evidence>
<dbReference type="PhylomeDB" id="B8MI34"/>
<dbReference type="EMBL" id="EQ962656">
    <property type="protein sequence ID" value="EED17196.1"/>
    <property type="molecule type" value="Genomic_DNA"/>
</dbReference>
<reference evidence="8" key="1">
    <citation type="journal article" date="2015" name="Genome Announc.">
        <title>Genome sequence of the AIDS-associated pathogen Penicillium marneffei (ATCC18224) and its near taxonomic relative Talaromyces stipitatus (ATCC10500).</title>
        <authorList>
            <person name="Nierman W.C."/>
            <person name="Fedorova-Abrams N.D."/>
            <person name="Andrianopoulos A."/>
        </authorList>
    </citation>
    <scope>NUCLEOTIDE SEQUENCE [LARGE SCALE GENOMIC DNA]</scope>
    <source>
        <strain evidence="8">ATCC 10500 / CBS 375.48 / QM 6759 / NRRL 1006</strain>
    </source>
</reference>
<dbReference type="PANTHER" id="PTHR42790:SF21">
    <property type="entry name" value="AROMATIC_AMINOADIPATE AMINOTRANSFERASE 1"/>
    <property type="match status" value="1"/>
</dbReference>
<evidence type="ECO:0000256" key="5">
    <source>
        <dbReference type="ARBA" id="ARBA00022898"/>
    </source>
</evidence>
<dbReference type="GO" id="GO:0047536">
    <property type="term" value="F:2-aminoadipate transaminase activity"/>
    <property type="evidence" value="ECO:0007669"/>
    <property type="project" value="TreeGrafter"/>
</dbReference>
<comment type="cofactor">
    <cofactor evidence="1">
        <name>pyridoxal 5'-phosphate</name>
        <dbReference type="ChEBI" id="CHEBI:597326"/>
    </cofactor>
</comment>
<evidence type="ECO:0000313" key="7">
    <source>
        <dbReference type="EMBL" id="EED17196.1"/>
    </source>
</evidence>
<dbReference type="AlphaFoldDB" id="B8MI34"/>
<dbReference type="GO" id="GO:0009074">
    <property type="term" value="P:aromatic amino acid family catabolic process"/>
    <property type="evidence" value="ECO:0007669"/>
    <property type="project" value="TreeGrafter"/>
</dbReference>
<evidence type="ECO:0000256" key="4">
    <source>
        <dbReference type="ARBA" id="ARBA00022679"/>
    </source>
</evidence>
<evidence type="ECO:0000256" key="2">
    <source>
        <dbReference type="ARBA" id="ARBA00007441"/>
    </source>
</evidence>
<gene>
    <name evidence="7" type="ORF">TSTA_022500</name>
</gene>
<dbReference type="GO" id="GO:0006571">
    <property type="term" value="P:tyrosine biosynthetic process"/>
    <property type="evidence" value="ECO:0007669"/>
    <property type="project" value="TreeGrafter"/>
</dbReference>
<protein>
    <submittedName>
        <fullName evidence="7">L-kynurenine/alpha-aminoadipate aminotransferase, putative</fullName>
    </submittedName>
</protein>
<keyword evidence="4 7" id="KW-0808">Transferase</keyword>
<dbReference type="FunCoup" id="B8MI34">
    <property type="interactions" value="274"/>
</dbReference>
<keyword evidence="3 7" id="KW-0032">Aminotransferase</keyword>
<dbReference type="PANTHER" id="PTHR42790">
    <property type="entry name" value="AMINOTRANSFERASE"/>
    <property type="match status" value="1"/>
</dbReference>
<dbReference type="VEuPathDB" id="FungiDB:TSTA_022500"/>
<dbReference type="GeneID" id="8107087"/>
<accession>B8MI34</accession>
<dbReference type="InterPro" id="IPR050859">
    <property type="entry name" value="Class-I_PLP-dep_aminotransf"/>
</dbReference>
<dbReference type="OMA" id="HANDNIP"/>
<dbReference type="Gene3D" id="3.40.640.10">
    <property type="entry name" value="Type I PLP-dependent aspartate aminotransferase-like (Major domain)"/>
    <property type="match status" value="1"/>
</dbReference>
<organism evidence="7 8">
    <name type="scientific">Talaromyces stipitatus (strain ATCC 10500 / CBS 375.48 / QM 6759 / NRRL 1006)</name>
    <name type="common">Penicillium stipitatum</name>
    <dbReference type="NCBI Taxonomy" id="441959"/>
    <lineage>
        <taxon>Eukaryota</taxon>
        <taxon>Fungi</taxon>
        <taxon>Dikarya</taxon>
        <taxon>Ascomycota</taxon>
        <taxon>Pezizomycotina</taxon>
        <taxon>Eurotiomycetes</taxon>
        <taxon>Eurotiomycetidae</taxon>
        <taxon>Eurotiales</taxon>
        <taxon>Trichocomaceae</taxon>
        <taxon>Talaromyces</taxon>
        <taxon>Talaromyces sect. Talaromyces</taxon>
    </lineage>
</organism>
<name>B8MI34_TALSN</name>
<feature type="region of interest" description="Disordered" evidence="6">
    <location>
        <begin position="236"/>
        <end position="261"/>
    </location>
</feature>
<keyword evidence="8" id="KW-1185">Reference proteome</keyword>
<dbReference type="SUPFAM" id="SSF53383">
    <property type="entry name" value="PLP-dependent transferases"/>
    <property type="match status" value="1"/>
</dbReference>
<evidence type="ECO:0000313" key="8">
    <source>
        <dbReference type="Proteomes" id="UP000001745"/>
    </source>
</evidence>
<dbReference type="eggNOG" id="KOG0634">
    <property type="taxonomic scope" value="Eukaryota"/>
</dbReference>
<evidence type="ECO:0000256" key="1">
    <source>
        <dbReference type="ARBA" id="ARBA00001933"/>
    </source>
</evidence>
<sequence length="261" mass="28305">MSPSAVDIKVQGATNTTAGDNNALVAWRKSGAVPTGTAAFSIIDMFKSPTCFTRPKAKGLDPHLSLEAKSRKPSSLKGAARFLSRPVPKAPKFSGEGTHASGTTITVGEHDIKEEKSLFVALNYAQSIGFAQMVHFIAEHTEIIHDPPYSDWHCYLTVGNELAWGATLRIFCERGDYILTEEYAFASALETAAPLGIRIAAVKMDEQGLLPEDMYELLSNWDEKARSAAKPHLLYTVPSGQSPTGATESAQRRRVQSLPEA</sequence>
<dbReference type="InterPro" id="IPR015424">
    <property type="entry name" value="PyrdxlP-dep_Trfase"/>
</dbReference>
<dbReference type="GO" id="GO:0008793">
    <property type="term" value="F:aromatic-amino-acid transaminase activity"/>
    <property type="evidence" value="ECO:0007669"/>
    <property type="project" value="TreeGrafter"/>
</dbReference>
<dbReference type="STRING" id="441959.B8MI34"/>
<feature type="compositionally biased region" description="Polar residues" evidence="6">
    <location>
        <begin position="238"/>
        <end position="249"/>
    </location>
</feature>
<dbReference type="InParanoid" id="B8MI34"/>
<evidence type="ECO:0000256" key="3">
    <source>
        <dbReference type="ARBA" id="ARBA00022576"/>
    </source>
</evidence>
<dbReference type="OrthoDB" id="691673at2759"/>
<dbReference type="Proteomes" id="UP000001745">
    <property type="component" value="Unassembled WGS sequence"/>
</dbReference>
<keyword evidence="5" id="KW-0663">Pyridoxal phosphate</keyword>